<protein>
    <submittedName>
        <fullName evidence="1">Uncharacterized protein</fullName>
    </submittedName>
</protein>
<dbReference type="RefSeq" id="WP_013721008.1">
    <property type="nucleotide sequence ID" value="NZ_LGVP01000026.1"/>
</dbReference>
<evidence type="ECO:0000313" key="2">
    <source>
        <dbReference type="Proteomes" id="UP000037540"/>
    </source>
</evidence>
<accession>A0A9Q1UWK0</accession>
<proteinExistence type="predicted"/>
<organism evidence="1 2">
    <name type="scientific">Clostridium botulinum</name>
    <dbReference type="NCBI Taxonomy" id="1491"/>
    <lineage>
        <taxon>Bacteria</taxon>
        <taxon>Bacillati</taxon>
        <taxon>Bacillota</taxon>
        <taxon>Clostridia</taxon>
        <taxon>Eubacteriales</taxon>
        <taxon>Clostridiaceae</taxon>
        <taxon>Clostridium</taxon>
    </lineage>
</organism>
<dbReference type="AlphaFoldDB" id="A0A9Q1UWK0"/>
<evidence type="ECO:0000313" key="1">
    <source>
        <dbReference type="EMBL" id="KOA83513.1"/>
    </source>
</evidence>
<comment type="caution">
    <text evidence="1">The sequence shown here is derived from an EMBL/GenBank/DDBJ whole genome shotgun (WGS) entry which is preliminary data.</text>
</comment>
<reference evidence="1 2" key="1">
    <citation type="submission" date="2015-07" db="EMBL/GenBank/DDBJ databases">
        <title>Draft genome sequences of 17 French Clostridium botulinum group III.</title>
        <authorList>
            <person name="Woudstra C."/>
            <person name="Le Marechal C."/>
            <person name="Souillard R."/>
            <person name="Bayon-Auboyer M.-H."/>
            <person name="Dessouter D."/>
            <person name="Fach P."/>
        </authorList>
    </citation>
    <scope>NUCLEOTIDE SEQUENCE [LARGE SCALE GENOMIC DNA]</scope>
    <source>
        <strain evidence="1 2">12LNRI-CD</strain>
    </source>
</reference>
<gene>
    <name evidence="1" type="ORF">ADU74_12235</name>
</gene>
<dbReference type="Proteomes" id="UP000037540">
    <property type="component" value="Unassembled WGS sequence"/>
</dbReference>
<name>A0A9Q1UWK0_CLOBO</name>
<dbReference type="EMBL" id="LGVR01000083">
    <property type="protein sequence ID" value="KOA83513.1"/>
    <property type="molecule type" value="Genomic_DNA"/>
</dbReference>
<sequence>MITSKNQCIQMSCDSPMNQCMKKCMSKCMNECLEKNPGNTSGSIKITNHAAYVASFSVGYTYHGNFQAYDSPNLKPTQSYTIHIPKGATQILFLAQYYISTSSKKTILRREFTEPPKKCFKFTGVLFHANCVEVPC</sequence>